<comment type="caution">
    <text evidence="2">The sequence shown here is derived from an EMBL/GenBank/DDBJ whole genome shotgun (WGS) entry which is preliminary data.</text>
</comment>
<organism evidence="2 3">
    <name type="scientific">Dryococelus australis</name>
    <dbReference type="NCBI Taxonomy" id="614101"/>
    <lineage>
        <taxon>Eukaryota</taxon>
        <taxon>Metazoa</taxon>
        <taxon>Ecdysozoa</taxon>
        <taxon>Arthropoda</taxon>
        <taxon>Hexapoda</taxon>
        <taxon>Insecta</taxon>
        <taxon>Pterygota</taxon>
        <taxon>Neoptera</taxon>
        <taxon>Polyneoptera</taxon>
        <taxon>Phasmatodea</taxon>
        <taxon>Verophasmatodea</taxon>
        <taxon>Anareolatae</taxon>
        <taxon>Phasmatidae</taxon>
        <taxon>Eurycanthinae</taxon>
        <taxon>Dryococelus</taxon>
    </lineage>
</organism>
<feature type="region of interest" description="Disordered" evidence="1">
    <location>
        <begin position="257"/>
        <end position="333"/>
    </location>
</feature>
<evidence type="ECO:0008006" key="4">
    <source>
        <dbReference type="Google" id="ProtNLM"/>
    </source>
</evidence>
<feature type="compositionally biased region" description="Basic and acidic residues" evidence="1">
    <location>
        <begin position="457"/>
        <end position="473"/>
    </location>
</feature>
<reference evidence="2 3" key="1">
    <citation type="submission" date="2023-02" db="EMBL/GenBank/DDBJ databases">
        <title>LHISI_Scaffold_Assembly.</title>
        <authorList>
            <person name="Stuart O.P."/>
            <person name="Cleave R."/>
            <person name="Magrath M.J.L."/>
            <person name="Mikheyev A.S."/>
        </authorList>
    </citation>
    <scope>NUCLEOTIDE SEQUENCE [LARGE SCALE GENOMIC DNA]</scope>
    <source>
        <strain evidence="2">Daus_M_001</strain>
        <tissue evidence="2">Leg muscle</tissue>
    </source>
</reference>
<evidence type="ECO:0000313" key="2">
    <source>
        <dbReference type="EMBL" id="KAJ8866785.1"/>
    </source>
</evidence>
<evidence type="ECO:0000313" key="3">
    <source>
        <dbReference type="Proteomes" id="UP001159363"/>
    </source>
</evidence>
<accession>A0ABQ9G2S8</accession>
<feature type="region of interest" description="Disordered" evidence="1">
    <location>
        <begin position="439"/>
        <end position="473"/>
    </location>
</feature>
<feature type="region of interest" description="Disordered" evidence="1">
    <location>
        <begin position="627"/>
        <end position="661"/>
    </location>
</feature>
<feature type="region of interest" description="Disordered" evidence="1">
    <location>
        <begin position="521"/>
        <end position="542"/>
    </location>
</feature>
<feature type="region of interest" description="Disordered" evidence="1">
    <location>
        <begin position="397"/>
        <end position="418"/>
    </location>
</feature>
<keyword evidence="3" id="KW-1185">Reference proteome</keyword>
<dbReference type="EMBL" id="JARBHB010000016">
    <property type="protein sequence ID" value="KAJ8866785.1"/>
    <property type="molecule type" value="Genomic_DNA"/>
</dbReference>
<sequence>MHLVAGFSLVSPVSPTLAFQRCFIPRFILIGSQDLEHRVPLLRLVRRRSGVPEDLGSNPSRLSLRHTRAAGRQPTLKGTLVRIHCACHSYNATRNVLSCSVQDFSLAVIHTGLVLSGIIIINCRGLFGFHIFIIAHGVCSSGLFCLANIVYERLGSRTVSLLTSYQGEPGLNPRPGHSRIFACGNRAGRCCCSAGFLGDFQFPSPLHSGAAPYSSQSPSSALNTLLFRTEEVRTSGARGQQASAGAAVWRSVAERAGRRRLERAVQRGARLPAARHRPPRGLPADCSSVRPAMPRRADTHAHTRCPHQGEAVDGGSARPPRSHAGAPPPVEELGQRVMEEGRAGVPLPRRPMTGVLLLPPIVYPVLEPLLMSPSPRGPLPGLTERHLAALCAAGPPNGKARRLKRGEGAPPVAGRDRGSDTHLIATLAEWRRPTIRRVEGRGEEEGETKRKKRFEAKKKAQETGSRKTRSREQGRIGCLHPEGAWGWGVSVFCGRRARPGGHRVLVCACARACVRPAPGSVQETRDRQRRQPGAHDGVATSPWMTAEQRRSNRAILACGETTTAAFLIGKSPWRIGGPSRSGRTGRTVSAGQGIGDLYVSRRLNGTKAHKIWEALNSEVLRCENGAAPECKGGNGRQLRKPADTIPNCENPGSTRPAIEPG</sequence>
<name>A0ABQ9G2S8_9NEOP</name>
<protein>
    <recommendedName>
        <fullName evidence="4">NADH:ubiquinone reductase (H(+)-translocating)</fullName>
    </recommendedName>
</protein>
<dbReference type="Proteomes" id="UP001159363">
    <property type="component" value="Chromosome 15"/>
</dbReference>
<proteinExistence type="predicted"/>
<evidence type="ECO:0000256" key="1">
    <source>
        <dbReference type="SAM" id="MobiDB-lite"/>
    </source>
</evidence>
<gene>
    <name evidence="2" type="ORF">PR048_032646</name>
</gene>